<organism evidence="1 2">
    <name type="scientific">Halosaccharopolyspora lacisalsi</name>
    <dbReference type="NCBI Taxonomy" id="1000566"/>
    <lineage>
        <taxon>Bacteria</taxon>
        <taxon>Bacillati</taxon>
        <taxon>Actinomycetota</taxon>
        <taxon>Actinomycetes</taxon>
        <taxon>Pseudonocardiales</taxon>
        <taxon>Pseudonocardiaceae</taxon>
        <taxon>Halosaccharopolyspora</taxon>
    </lineage>
</organism>
<reference evidence="1 2" key="1">
    <citation type="submission" date="2020-07" db="EMBL/GenBank/DDBJ databases">
        <title>Sequencing the genomes of 1000 actinobacteria strains.</title>
        <authorList>
            <person name="Klenk H.-P."/>
        </authorList>
    </citation>
    <scope>NUCLEOTIDE SEQUENCE [LARGE SCALE GENOMIC DNA]</scope>
    <source>
        <strain evidence="1 2">DSM 45975</strain>
    </source>
</reference>
<dbReference type="EMBL" id="JACGWZ010000001">
    <property type="protein sequence ID" value="MBA8823834.1"/>
    <property type="molecule type" value="Genomic_DNA"/>
</dbReference>
<gene>
    <name evidence="1" type="ORF">FHX42_001163</name>
</gene>
<sequence>MIFVVDFGGSAEAEGLVRAGVVEHLPVLLGFGGQGLAVVDVDAVEVFVLQ</sequence>
<evidence type="ECO:0000313" key="1">
    <source>
        <dbReference type="EMBL" id="MBA8823834.1"/>
    </source>
</evidence>
<name>A0A839DQP5_9PSEU</name>
<dbReference type="Proteomes" id="UP000569329">
    <property type="component" value="Unassembled WGS sequence"/>
</dbReference>
<evidence type="ECO:0000313" key="2">
    <source>
        <dbReference type="Proteomes" id="UP000569329"/>
    </source>
</evidence>
<keyword evidence="2" id="KW-1185">Reference proteome</keyword>
<comment type="caution">
    <text evidence="1">The sequence shown here is derived from an EMBL/GenBank/DDBJ whole genome shotgun (WGS) entry which is preliminary data.</text>
</comment>
<protein>
    <submittedName>
        <fullName evidence="1">Uncharacterized protein</fullName>
    </submittedName>
</protein>
<proteinExistence type="predicted"/>
<dbReference type="AlphaFoldDB" id="A0A839DQP5"/>
<accession>A0A839DQP5</accession>